<organism evidence="1">
    <name type="scientific">Siphoviridae sp. ctxyw6</name>
    <dbReference type="NCBI Taxonomy" id="2825742"/>
    <lineage>
        <taxon>Viruses</taxon>
        <taxon>Duplodnaviria</taxon>
        <taxon>Heunggongvirae</taxon>
        <taxon>Uroviricota</taxon>
        <taxon>Caudoviricetes</taxon>
    </lineage>
</organism>
<protein>
    <submittedName>
        <fullName evidence="1">Uncharacterized protein</fullName>
    </submittedName>
</protein>
<dbReference type="EMBL" id="BK015963">
    <property type="protein sequence ID" value="DAF87553.1"/>
    <property type="molecule type" value="Genomic_DNA"/>
</dbReference>
<accession>A0A8S5TZB9</accession>
<reference evidence="1" key="1">
    <citation type="journal article" date="2021" name="Proc. Natl. Acad. Sci. U.S.A.">
        <title>A Catalog of Tens of Thousands of Viruses from Human Metagenomes Reveals Hidden Associations with Chronic Diseases.</title>
        <authorList>
            <person name="Tisza M.J."/>
            <person name="Buck C.B."/>
        </authorList>
    </citation>
    <scope>NUCLEOTIDE SEQUENCE</scope>
    <source>
        <strain evidence="1">Ctxyw6</strain>
    </source>
</reference>
<sequence length="59" mass="7071">MIEDKLLYKFDEHATDSRYTASENLYPDLDMGKLSEYIKKNNLRWKDLTEEKINEILST</sequence>
<evidence type="ECO:0000313" key="1">
    <source>
        <dbReference type="EMBL" id="DAF87553.1"/>
    </source>
</evidence>
<name>A0A8S5TZB9_9CAUD</name>
<proteinExistence type="predicted"/>